<sequence>MQKSIMGAVWFCLLYFIGCHFITAQEIYVPKTKEYLMRLLKDPSIPLSAIDTSNITDMSRLFENSNRKDFSGIETWNVSNVTDMSYMFSHARFFNHNINEWNVSNVISMSGMFYEAVINCSSVSL</sequence>
<reference evidence="1 2" key="1">
    <citation type="journal article" date="2014" name="Genome Announc.">
        <title>Draft genome sequences of eight enterohepatic helicobacter species isolated from both laboratory and wild rodents.</title>
        <authorList>
            <person name="Sheh A."/>
            <person name="Shen Z."/>
            <person name="Fox J.G."/>
        </authorList>
    </citation>
    <scope>NUCLEOTIDE SEQUENCE [LARGE SCALE GENOMIC DNA]</scope>
    <source>
        <strain evidence="1 2">ATCC 49310</strain>
    </source>
</reference>
<organism evidence="1 2">
    <name type="scientific">Helicobacter trogontum</name>
    <dbReference type="NCBI Taxonomy" id="50960"/>
    <lineage>
        <taxon>Bacteria</taxon>
        <taxon>Pseudomonadati</taxon>
        <taxon>Campylobacterota</taxon>
        <taxon>Epsilonproteobacteria</taxon>
        <taxon>Campylobacterales</taxon>
        <taxon>Helicobacteraceae</taxon>
        <taxon>Helicobacter</taxon>
    </lineage>
</organism>
<dbReference type="Pfam" id="PF03382">
    <property type="entry name" value="DUF285"/>
    <property type="match status" value="1"/>
</dbReference>
<dbReference type="NCBIfam" id="TIGR02167">
    <property type="entry name" value="Liste_lipo_26"/>
    <property type="match status" value="1"/>
</dbReference>
<accession>A0A4U8TB84</accession>
<dbReference type="AlphaFoldDB" id="A0A4U8TB84"/>
<name>A0A4U8TB84_9HELI</name>
<dbReference type="RefSeq" id="WP_081960322.1">
    <property type="nucleotide sequence ID" value="NZ_FZNF01000014.1"/>
</dbReference>
<dbReference type="STRING" id="50960.LS81_11045"/>
<proteinExistence type="predicted"/>
<dbReference type="InterPro" id="IPR005046">
    <property type="entry name" value="DUF285"/>
</dbReference>
<gene>
    <name evidence="1" type="ORF">LS80_007165</name>
</gene>
<evidence type="ECO:0000313" key="2">
    <source>
        <dbReference type="Proteomes" id="UP000029861"/>
    </source>
</evidence>
<dbReference type="Proteomes" id="UP000029861">
    <property type="component" value="Unassembled WGS sequence"/>
</dbReference>
<evidence type="ECO:0000313" key="1">
    <source>
        <dbReference type="EMBL" id="TLD97139.1"/>
    </source>
</evidence>
<dbReference type="InterPro" id="IPR011889">
    <property type="entry name" value="Liste_lipo_26"/>
</dbReference>
<dbReference type="EMBL" id="JRPK02000023">
    <property type="protein sequence ID" value="TLD97139.1"/>
    <property type="molecule type" value="Genomic_DNA"/>
</dbReference>
<comment type="caution">
    <text evidence="1">The sequence shown here is derived from an EMBL/GenBank/DDBJ whole genome shotgun (WGS) entry which is preliminary data.</text>
</comment>
<protein>
    <submittedName>
        <fullName evidence="1">BspA family leucine-rich repeat surface protein</fullName>
    </submittedName>
</protein>